<evidence type="ECO:0000256" key="2">
    <source>
        <dbReference type="ARBA" id="ARBA00022638"/>
    </source>
</evidence>
<feature type="compositionally biased region" description="Pro residues" evidence="3">
    <location>
        <begin position="1306"/>
        <end position="1322"/>
    </location>
</feature>
<dbReference type="Gene3D" id="1.10.530.40">
    <property type="match status" value="1"/>
</dbReference>
<keyword evidence="2" id="KW-0081">Bacteriolytic enzyme</keyword>
<evidence type="ECO:0000256" key="3">
    <source>
        <dbReference type="SAM" id="MobiDB-lite"/>
    </source>
</evidence>
<feature type="region of interest" description="Disordered" evidence="3">
    <location>
        <begin position="515"/>
        <end position="535"/>
    </location>
</feature>
<accession>A0A521BYU6</accession>
<dbReference type="GO" id="GO:0031640">
    <property type="term" value="P:killing of cells of another organism"/>
    <property type="evidence" value="ECO:0007669"/>
    <property type="project" value="UniProtKB-KW"/>
</dbReference>
<feature type="compositionally biased region" description="Basic and acidic residues" evidence="3">
    <location>
        <begin position="1269"/>
        <end position="1279"/>
    </location>
</feature>
<dbReference type="Proteomes" id="UP000317484">
    <property type="component" value="Unassembled WGS sequence"/>
</dbReference>
<evidence type="ECO:0000313" key="4">
    <source>
        <dbReference type="EMBL" id="SMO52357.1"/>
    </source>
</evidence>
<sequence length="1332" mass="143357">MTTTWDLGETLESPFAPIDSVRLPFAHEEPSSATRGRIRFRTRRVAAAEVTVGGALVSPTAIAREKYGSAAWTNLITAANRGVDFTRMPPGTKLRVPAAIVPEEAVGPSDLVGGSPVTMGDPLTVPFGQFTFNAEGNDVPGHPYYSRTPHWPGGSSGVTVGRGFDLGQHSREETFSALTQAGVSSEYIAKLSGAATLTGRAADSFTTRFNSEHRTFELTREQQWTLFVWEYVRQANTVARKLASWEIARPPATAMDIASLDVTTIELMVDLGFRGDLDQRVWELLRPAVNNRPALAALMQTRSNWSDVPVERYRARCDFLGVSADKEVGWELDFEPSVEQLAPGSQITAAVGQGQTNSPDDVRRVQARLRNLGMSWVPDSGTISAAHNDPTDHGIRLFRAMLEAEQLWAKKARTSPCYGTPVGKNRGTIQPGSTEETWLWSMGAPRWLSTVPAQRDGWCCNDRSAETGCRADIAEPAMSSWLAEYLDQVGRALRGKVQAFRPVLTVLASQGSSGLERLRSPSLPRTGPPSPADEEAKRIAAIAQRVAVDLVNPASASRLDATRIAGETVAAIDGGRIVLTVSYVAVPQGGCSTNHLGHQQGLEFDLRLFAHDGPKPGVSWKDMRCSRLLMGLAVDCFVENPLTRVVIYNDPAIRERVGGRLSSDKAQGTTHDNHVHVGIVGTAGHRLIPAPLPAESSGMGPTFEQLLAPSEEDFAGESREGCCSTCGRQEREAAGAFEQFGSQGARTYAIADYVSLVRRVEAAYPRWTPDEVLSALRRVAGYDTTLFRILYGTSEANPIKAGDGGLTADDLRDLEAMSSHRGGVVEKGVATDPLGQKVAVGHVLCGLSAGEHRNLTVGTLGGWLLGAALQHVAGLTLDNLYATTIAGDLGQSAVLVHLGRRSSLLGPQSEATDAELIGDIDGCVLASNGSLGGRRVSDVLARYYWAAPAAQGHVHAANRFRLFASHLTGSVLQDQTTRFARAFFIKEDLRRGSTESAAGEVAQVLSQFRAWCGQKLAAENARPAGVHLEQGEGAGTTTTWSLDETFESPFAPADPVRLPLAHEGPRQAADEVGSADLWVPGAQRIANPRSGGSSYLDAPWRFVFHTIEGEPTAAGFRRLAAEHTNPPHLWAMPSADLLLQTVPLNRSAYALARPGSVQTNRLCAIQVEMWGFAAKMGQMDQRTIEWLADRLLGPVAELVPINLDHVQPTGGVSCYGRNSGCRMTPEQWHVFDGVCGHQHVPDNEHWDPGDAPLRAIAARARGSAGRHVPQREQLGDHDGPGFAAERDEDEFESWTGGFEQLTPPDAATPPPPGFAPRSPEPPGLVQDPRTGG</sequence>
<dbReference type="SUPFAM" id="SSF55166">
    <property type="entry name" value="Hedgehog/DD-peptidase"/>
    <property type="match status" value="1"/>
</dbReference>
<dbReference type="EMBL" id="FXTJ01000002">
    <property type="protein sequence ID" value="SMO52357.1"/>
    <property type="molecule type" value="Genomic_DNA"/>
</dbReference>
<dbReference type="RefSeq" id="WP_142457269.1">
    <property type="nucleotide sequence ID" value="NZ_FXTJ01000002.1"/>
</dbReference>
<gene>
    <name evidence="4" type="ORF">SAMN06273567_1025</name>
</gene>
<dbReference type="GO" id="GO:0003796">
    <property type="term" value="F:lysozyme activity"/>
    <property type="evidence" value="ECO:0007669"/>
    <property type="project" value="InterPro"/>
</dbReference>
<dbReference type="InterPro" id="IPR009045">
    <property type="entry name" value="Zn_M74/Hedgehog-like"/>
</dbReference>
<evidence type="ECO:0000256" key="1">
    <source>
        <dbReference type="ARBA" id="ARBA00022529"/>
    </source>
</evidence>
<dbReference type="GO" id="GO:0042742">
    <property type="term" value="P:defense response to bacterium"/>
    <property type="evidence" value="ECO:0007669"/>
    <property type="project" value="UniProtKB-KW"/>
</dbReference>
<evidence type="ECO:0000313" key="5">
    <source>
        <dbReference type="Proteomes" id="UP000317484"/>
    </source>
</evidence>
<dbReference type="InterPro" id="IPR023347">
    <property type="entry name" value="Lysozyme_dom_sf"/>
</dbReference>
<organism evidence="4 5">
    <name type="scientific">Geodermatophilus aquaeductus</name>
    <dbReference type="NCBI Taxonomy" id="1564161"/>
    <lineage>
        <taxon>Bacteria</taxon>
        <taxon>Bacillati</taxon>
        <taxon>Actinomycetota</taxon>
        <taxon>Actinomycetes</taxon>
        <taxon>Geodermatophilales</taxon>
        <taxon>Geodermatophilaceae</taxon>
        <taxon>Geodermatophilus</taxon>
    </lineage>
</organism>
<reference evidence="4 5" key="1">
    <citation type="submission" date="2017-05" db="EMBL/GenBank/DDBJ databases">
        <authorList>
            <person name="Varghese N."/>
            <person name="Submissions S."/>
        </authorList>
    </citation>
    <scope>NUCLEOTIDE SEQUENCE [LARGE SCALE GENOMIC DNA]</scope>
    <source>
        <strain evidence="4 5">DSM 46834</strain>
    </source>
</reference>
<keyword evidence="1" id="KW-0929">Antimicrobial</keyword>
<protein>
    <submittedName>
        <fullName evidence="4">Toxin homologue of phage lysozyme</fullName>
    </submittedName>
</protein>
<keyword evidence="5" id="KW-1185">Reference proteome</keyword>
<proteinExistence type="predicted"/>
<name>A0A521BYU6_9ACTN</name>
<feature type="region of interest" description="Disordered" evidence="3">
    <location>
        <begin position="1260"/>
        <end position="1332"/>
    </location>
</feature>